<organism evidence="2 3">
    <name type="scientific">Frankliniella fusca</name>
    <dbReference type="NCBI Taxonomy" id="407009"/>
    <lineage>
        <taxon>Eukaryota</taxon>
        <taxon>Metazoa</taxon>
        <taxon>Ecdysozoa</taxon>
        <taxon>Arthropoda</taxon>
        <taxon>Hexapoda</taxon>
        <taxon>Insecta</taxon>
        <taxon>Pterygota</taxon>
        <taxon>Neoptera</taxon>
        <taxon>Paraneoptera</taxon>
        <taxon>Thysanoptera</taxon>
        <taxon>Terebrantia</taxon>
        <taxon>Thripoidea</taxon>
        <taxon>Thripidae</taxon>
        <taxon>Frankliniella</taxon>
    </lineage>
</organism>
<evidence type="ECO:0000313" key="2">
    <source>
        <dbReference type="EMBL" id="KAK3926348.1"/>
    </source>
</evidence>
<reference evidence="2" key="2">
    <citation type="journal article" date="2023" name="BMC Genomics">
        <title>Pest status, molecular evolution, and epigenetic factors derived from the genome assembly of Frankliniella fusca, a thysanopteran phytovirus vector.</title>
        <authorList>
            <person name="Catto M.A."/>
            <person name="Labadie P.E."/>
            <person name="Jacobson A.L."/>
            <person name="Kennedy G.G."/>
            <person name="Srinivasan R."/>
            <person name="Hunt B.G."/>
        </authorList>
    </citation>
    <scope>NUCLEOTIDE SEQUENCE</scope>
    <source>
        <strain evidence="2">PL_HMW_Pooled</strain>
    </source>
</reference>
<keyword evidence="3" id="KW-1185">Reference proteome</keyword>
<dbReference type="EMBL" id="JAHWGI010001250">
    <property type="protein sequence ID" value="KAK3926348.1"/>
    <property type="molecule type" value="Genomic_DNA"/>
</dbReference>
<reference evidence="2" key="1">
    <citation type="submission" date="2021-07" db="EMBL/GenBank/DDBJ databases">
        <authorList>
            <person name="Catto M.A."/>
            <person name="Jacobson A."/>
            <person name="Kennedy G."/>
            <person name="Labadie P."/>
            <person name="Hunt B.G."/>
            <person name="Srinivasan R."/>
        </authorList>
    </citation>
    <scope>NUCLEOTIDE SEQUENCE</scope>
    <source>
        <strain evidence="2">PL_HMW_Pooled</strain>
        <tissue evidence="2">Head</tissue>
    </source>
</reference>
<evidence type="ECO:0000313" key="3">
    <source>
        <dbReference type="Proteomes" id="UP001219518"/>
    </source>
</evidence>
<proteinExistence type="predicted"/>
<accession>A0AAE1HS46</accession>
<dbReference type="AlphaFoldDB" id="A0AAE1HS46"/>
<comment type="caution">
    <text evidence="2">The sequence shown here is derived from an EMBL/GenBank/DDBJ whole genome shotgun (WGS) entry which is preliminary data.</text>
</comment>
<gene>
    <name evidence="2" type="ORF">KUF71_014595</name>
</gene>
<sequence length="326" mass="36571">MATLNTSRLTFSKLFIDALQSPRPAHCFECKPCPNDGVIGQGPAIVAACKDILSSEDSEDWESFVRVVTVSLHRCIDGHKFSLPSDLKEQFLIGSAHYAIDEDLSSVISEQLAVVDLLLSCLLRLNSTKLLSFTLHYVNNQAPKPSDTYTVTQQSTDTVDFKQYMHYGLLIQKENRTGEHIRYLGVLRSQFLIGEFCSAPDKELMAWTLSQVDRGGLIKINAKALDLFVSLGVIVKNLEHFDGSLYLHKVFEKVTSSPDIILKWDDIIRDLLPKKESLSLLYGLCYYFSNTWRSGIVSRRKDALSTRKDAPKHGTSGVSFRTKLSS</sequence>
<protein>
    <submittedName>
        <fullName evidence="2">Uncharacterized protein</fullName>
    </submittedName>
</protein>
<dbReference type="Proteomes" id="UP001219518">
    <property type="component" value="Unassembled WGS sequence"/>
</dbReference>
<evidence type="ECO:0000256" key="1">
    <source>
        <dbReference type="SAM" id="MobiDB-lite"/>
    </source>
</evidence>
<feature type="compositionally biased region" description="Polar residues" evidence="1">
    <location>
        <begin position="316"/>
        <end position="326"/>
    </location>
</feature>
<name>A0AAE1HS46_9NEOP</name>
<feature type="region of interest" description="Disordered" evidence="1">
    <location>
        <begin position="307"/>
        <end position="326"/>
    </location>
</feature>